<dbReference type="GO" id="GO:0030973">
    <property type="term" value="F:molybdate ion binding"/>
    <property type="evidence" value="ECO:0007669"/>
    <property type="project" value="TreeGrafter"/>
</dbReference>
<dbReference type="FunFam" id="3.40.190.10:FF:000035">
    <property type="entry name" value="Molybdate ABC transporter substrate-binding protein"/>
    <property type="match status" value="1"/>
</dbReference>
<accession>A0A2K9ME75</accession>
<dbReference type="GO" id="GO:0046872">
    <property type="term" value="F:metal ion binding"/>
    <property type="evidence" value="ECO:0007669"/>
    <property type="project" value="UniProtKB-KW"/>
</dbReference>
<dbReference type="AlphaFoldDB" id="A0A2K9ME75"/>
<keyword evidence="4 7" id="KW-0732">Signal</keyword>
<reference evidence="9" key="1">
    <citation type="submission" date="2017-12" db="EMBL/GenBank/DDBJ databases">
        <title>Genomic analysis of Paracoccus sp. CBA4604.</title>
        <authorList>
            <person name="Roh S.W."/>
            <person name="Kim J.Y."/>
            <person name="Kim J.S."/>
        </authorList>
    </citation>
    <scope>NUCLEOTIDE SEQUENCE [LARGE SCALE GENOMIC DNA]</scope>
    <source>
        <strain evidence="9">CBA4604</strain>
    </source>
</reference>
<dbReference type="InterPro" id="IPR050682">
    <property type="entry name" value="ModA/WtpA"/>
</dbReference>
<dbReference type="PANTHER" id="PTHR30632:SF17">
    <property type="entry name" value="MOLYBDATE-BINDING PROTEIN MODA"/>
    <property type="match status" value="1"/>
</dbReference>
<keyword evidence="3 6" id="KW-0479">Metal-binding</keyword>
<feature type="binding site" evidence="6">
    <location>
        <position position="168"/>
    </location>
    <ligand>
        <name>molybdate</name>
        <dbReference type="ChEBI" id="CHEBI:36264"/>
    </ligand>
</feature>
<dbReference type="RefSeq" id="WP_101499299.1">
    <property type="nucleotide sequence ID" value="NZ_CP025583.1"/>
</dbReference>
<evidence type="ECO:0000256" key="6">
    <source>
        <dbReference type="PIRSR" id="PIRSR004846-1"/>
    </source>
</evidence>
<dbReference type="InterPro" id="IPR005950">
    <property type="entry name" value="ModA"/>
</dbReference>
<evidence type="ECO:0000256" key="7">
    <source>
        <dbReference type="SAM" id="SignalP"/>
    </source>
</evidence>
<feature type="binding site" evidence="6">
    <location>
        <position position="186"/>
    </location>
    <ligand>
        <name>molybdate</name>
        <dbReference type="ChEBI" id="CHEBI:36264"/>
    </ligand>
</feature>
<evidence type="ECO:0000313" key="8">
    <source>
        <dbReference type="EMBL" id="AUM73948.1"/>
    </source>
</evidence>
<evidence type="ECO:0000256" key="2">
    <source>
        <dbReference type="ARBA" id="ARBA00022505"/>
    </source>
</evidence>
<dbReference type="OrthoDB" id="9785015at2"/>
<keyword evidence="9" id="KW-1185">Reference proteome</keyword>
<dbReference type="EMBL" id="CP025583">
    <property type="protein sequence ID" value="AUM73948.1"/>
    <property type="molecule type" value="Genomic_DNA"/>
</dbReference>
<dbReference type="PANTHER" id="PTHR30632">
    <property type="entry name" value="MOLYBDATE-BINDING PERIPLASMIC PROTEIN"/>
    <property type="match status" value="1"/>
</dbReference>
<keyword evidence="2 6" id="KW-0500">Molybdenum</keyword>
<organism evidence="8 9">
    <name type="scientific">Paracoccus jeotgali</name>
    <dbReference type="NCBI Taxonomy" id="2065379"/>
    <lineage>
        <taxon>Bacteria</taxon>
        <taxon>Pseudomonadati</taxon>
        <taxon>Pseudomonadota</taxon>
        <taxon>Alphaproteobacteria</taxon>
        <taxon>Rhodobacterales</taxon>
        <taxon>Paracoccaceae</taxon>
        <taxon>Paracoccus</taxon>
    </lineage>
</organism>
<dbReference type="GO" id="GO:1901359">
    <property type="term" value="F:tungstate binding"/>
    <property type="evidence" value="ECO:0007669"/>
    <property type="project" value="UniProtKB-ARBA"/>
</dbReference>
<gene>
    <name evidence="8" type="primary">modA</name>
    <name evidence="8" type="ORF">CYR75_06330</name>
</gene>
<feature type="binding site" evidence="6">
    <location>
        <position position="57"/>
    </location>
    <ligand>
        <name>molybdate</name>
        <dbReference type="ChEBI" id="CHEBI:36264"/>
    </ligand>
</feature>
<sequence>MRVSLPAIVAASLLALPATADQVHVFAAASMRNALDAVAADYMAKSGDKVVISYAGSNALARQIIDGAPADIFISANESWMDEVEAAGLIADNLRRDLLQNTLVLVAGDPSVQGPVDATMDLAGMLDGGKLAMALVESVPAGQYGKAALEHLGLWQVAEPSVAQADNVRAALALVATGEAPLGIVYATDAKAEPRVHVVGEFPDNSYPPATYPAALLTESEDEGDRAFFEALSGEAAGAIFAEQGFRVVN</sequence>
<name>A0A2K9ME75_9RHOB</name>
<dbReference type="KEGG" id="paru:CYR75_06330"/>
<comment type="similarity">
    <text evidence="1">Belongs to the bacterial solute-binding protein ModA family.</text>
</comment>
<evidence type="ECO:0000256" key="3">
    <source>
        <dbReference type="ARBA" id="ARBA00022723"/>
    </source>
</evidence>
<dbReference type="Proteomes" id="UP000234882">
    <property type="component" value="Chromosome"/>
</dbReference>
<dbReference type="PIRSF" id="PIRSF004846">
    <property type="entry name" value="ModA"/>
    <property type="match status" value="1"/>
</dbReference>
<evidence type="ECO:0000256" key="1">
    <source>
        <dbReference type="ARBA" id="ARBA00009175"/>
    </source>
</evidence>
<dbReference type="Gene3D" id="3.40.190.10">
    <property type="entry name" value="Periplasmic binding protein-like II"/>
    <property type="match status" value="2"/>
</dbReference>
<comment type="subunit">
    <text evidence="5">The complex is composed of two ATP-binding proteins (ModC), two transmembrane proteins (ModB) and a solute-binding protein (ModA).</text>
</comment>
<dbReference type="NCBIfam" id="TIGR01256">
    <property type="entry name" value="modA"/>
    <property type="match status" value="1"/>
</dbReference>
<dbReference type="GO" id="GO:0015689">
    <property type="term" value="P:molybdate ion transport"/>
    <property type="evidence" value="ECO:0007669"/>
    <property type="project" value="InterPro"/>
</dbReference>
<protein>
    <submittedName>
        <fullName evidence="8">Molybdate ABC transporter substrate-binding protein</fullName>
    </submittedName>
</protein>
<dbReference type="Pfam" id="PF13531">
    <property type="entry name" value="SBP_bac_11"/>
    <property type="match status" value="1"/>
</dbReference>
<feature type="signal peptide" evidence="7">
    <location>
        <begin position="1"/>
        <end position="20"/>
    </location>
</feature>
<dbReference type="GO" id="GO:0030288">
    <property type="term" value="C:outer membrane-bounded periplasmic space"/>
    <property type="evidence" value="ECO:0007669"/>
    <property type="project" value="TreeGrafter"/>
</dbReference>
<feature type="binding site" evidence="6">
    <location>
        <position position="141"/>
    </location>
    <ligand>
        <name>molybdate</name>
        <dbReference type="ChEBI" id="CHEBI:36264"/>
    </ligand>
</feature>
<feature type="chain" id="PRO_5014894859" evidence="7">
    <location>
        <begin position="21"/>
        <end position="250"/>
    </location>
</feature>
<evidence type="ECO:0000313" key="9">
    <source>
        <dbReference type="Proteomes" id="UP000234882"/>
    </source>
</evidence>
<evidence type="ECO:0000256" key="5">
    <source>
        <dbReference type="ARBA" id="ARBA00062515"/>
    </source>
</evidence>
<feature type="binding site" evidence="6">
    <location>
        <position position="30"/>
    </location>
    <ligand>
        <name>molybdate</name>
        <dbReference type="ChEBI" id="CHEBI:36264"/>
    </ligand>
</feature>
<evidence type="ECO:0000256" key="4">
    <source>
        <dbReference type="ARBA" id="ARBA00022729"/>
    </source>
</evidence>
<proteinExistence type="inferred from homology"/>
<dbReference type="SUPFAM" id="SSF53850">
    <property type="entry name" value="Periplasmic binding protein-like II"/>
    <property type="match status" value="1"/>
</dbReference>